<comment type="caution">
    <text evidence="2">The sequence shown here is derived from an EMBL/GenBank/DDBJ whole genome shotgun (WGS) entry which is preliminary data.</text>
</comment>
<evidence type="ECO:0000313" key="2">
    <source>
        <dbReference type="EMBL" id="MDM8157310.1"/>
    </source>
</evidence>
<feature type="transmembrane region" description="Helical" evidence="1">
    <location>
        <begin position="63"/>
        <end position="86"/>
    </location>
</feature>
<evidence type="ECO:0000313" key="3">
    <source>
        <dbReference type="Proteomes" id="UP001529340"/>
    </source>
</evidence>
<reference evidence="2 3" key="3">
    <citation type="submission" date="2023-06" db="EMBL/GenBank/DDBJ databases">
        <authorList>
            <person name="Zeman M."/>
            <person name="Kubasova T."/>
            <person name="Jahodarova E."/>
            <person name="Nykrynova M."/>
            <person name="Rychlik I."/>
        </authorList>
    </citation>
    <scope>NUCLEOTIDE SEQUENCE [LARGE SCALE GENOMIC DNA]</scope>
    <source>
        <strain evidence="2 3">ET39</strain>
    </source>
</reference>
<feature type="transmembrane region" description="Helical" evidence="1">
    <location>
        <begin position="30"/>
        <end position="51"/>
    </location>
</feature>
<keyword evidence="1" id="KW-0812">Transmembrane</keyword>
<keyword evidence="3" id="KW-1185">Reference proteome</keyword>
<dbReference type="RefSeq" id="WP_289607768.1">
    <property type="nucleotide sequence ID" value="NZ_JAUDCG010000024.1"/>
</dbReference>
<accession>A0ABT7UCG2</accession>
<sequence>MDNIKRLGTPLLVLILAALITRLMNAYMHIPYQSMILLIIEVTSLFLFGMFLNKSHGRRNGSVFKKVFAIVFTVLFLFLQLGFFSFDWLEQFLYLIGGTNAFYIKMMYIYCGYLFGD</sequence>
<protein>
    <submittedName>
        <fullName evidence="2">Amino acid permease</fullName>
    </submittedName>
</protein>
<reference evidence="2 3" key="1">
    <citation type="submission" date="2023-06" db="EMBL/GenBank/DDBJ databases">
        <title>Identification and characterization of horizontal gene transfer across gut microbiota members of farm animals based on homology search.</title>
        <authorList>
            <person name="Schwarzerova J."/>
            <person name="Nykrynova M."/>
            <person name="Jureckova K."/>
            <person name="Cejkova D."/>
            <person name="Rychlik I."/>
        </authorList>
    </citation>
    <scope>NUCLEOTIDE SEQUENCE [LARGE SCALE GENOMIC DNA]</scope>
    <source>
        <strain evidence="2 3">ET39</strain>
    </source>
</reference>
<keyword evidence="1" id="KW-1133">Transmembrane helix</keyword>
<gene>
    <name evidence="2" type="ORF">QUV96_06640</name>
</gene>
<reference evidence="3" key="2">
    <citation type="submission" date="2023-06" db="EMBL/GenBank/DDBJ databases">
        <title>Identification and characterization of horizontal gene transfer across gut microbiota members of farm animals based on homology search.</title>
        <authorList>
            <person name="Zeman M."/>
            <person name="Kubasova T."/>
            <person name="Jahodarova E."/>
            <person name="Nykrynova M."/>
            <person name="Rychlik I."/>
        </authorList>
    </citation>
    <scope>NUCLEOTIDE SEQUENCE [LARGE SCALE GENOMIC DNA]</scope>
    <source>
        <strain evidence="3">ET39</strain>
    </source>
</reference>
<dbReference type="EMBL" id="JAUDCG010000024">
    <property type="protein sequence ID" value="MDM8157310.1"/>
    <property type="molecule type" value="Genomic_DNA"/>
</dbReference>
<keyword evidence="1" id="KW-0472">Membrane</keyword>
<feature type="transmembrane region" description="Helical" evidence="1">
    <location>
        <begin position="7"/>
        <end position="24"/>
    </location>
</feature>
<dbReference type="Proteomes" id="UP001529340">
    <property type="component" value="Unassembled WGS sequence"/>
</dbReference>
<feature type="transmembrane region" description="Helical" evidence="1">
    <location>
        <begin position="92"/>
        <end position="115"/>
    </location>
</feature>
<evidence type="ECO:0000256" key="1">
    <source>
        <dbReference type="SAM" id="Phobius"/>
    </source>
</evidence>
<name>A0ABT7UCG2_9FIRM</name>
<proteinExistence type="predicted"/>
<organism evidence="2 3">
    <name type="scientific">Amedibacillus dolichus</name>
    <dbReference type="NCBI Taxonomy" id="31971"/>
    <lineage>
        <taxon>Bacteria</taxon>
        <taxon>Bacillati</taxon>
        <taxon>Bacillota</taxon>
        <taxon>Erysipelotrichia</taxon>
        <taxon>Erysipelotrichales</taxon>
        <taxon>Erysipelotrichaceae</taxon>
        <taxon>Amedibacillus</taxon>
    </lineage>
</organism>